<evidence type="ECO:0008006" key="5">
    <source>
        <dbReference type="Google" id="ProtNLM"/>
    </source>
</evidence>
<protein>
    <recommendedName>
        <fullName evidence="5">Type I restriction modification DNA specificity domain-containing protein</fullName>
    </recommendedName>
</protein>
<evidence type="ECO:0000313" key="4">
    <source>
        <dbReference type="Proteomes" id="UP000018438"/>
    </source>
</evidence>
<gene>
    <name evidence="3" type="ORF">F965_02370</name>
</gene>
<proteinExistence type="predicted"/>
<organism evidence="3 4">
    <name type="scientific">Acinetobacter schindleri NIPH 900</name>
    <dbReference type="NCBI Taxonomy" id="1217675"/>
    <lineage>
        <taxon>Bacteria</taxon>
        <taxon>Pseudomonadati</taxon>
        <taxon>Pseudomonadota</taxon>
        <taxon>Gammaproteobacteria</taxon>
        <taxon>Moraxellales</taxon>
        <taxon>Moraxellaceae</taxon>
        <taxon>Acinetobacter</taxon>
    </lineage>
</organism>
<dbReference type="SUPFAM" id="SSF116734">
    <property type="entry name" value="DNA methylase specificity domain"/>
    <property type="match status" value="1"/>
</dbReference>
<evidence type="ECO:0000256" key="2">
    <source>
        <dbReference type="ARBA" id="ARBA00023125"/>
    </source>
</evidence>
<accession>N8XTJ2</accession>
<keyword evidence="1" id="KW-0680">Restriction system</keyword>
<name>N8XTJ2_9GAMM</name>
<evidence type="ECO:0000256" key="1">
    <source>
        <dbReference type="ARBA" id="ARBA00022747"/>
    </source>
</evidence>
<dbReference type="HOGENOM" id="CLU_2802664_0_0_6"/>
<sequence length="67" mass="7604">MRNVSRQQILALLIPLPPINEQKRIVEKVNQLFSMIEQLQVLQSRLQKTKLHLADALVANAVEGCDV</sequence>
<dbReference type="GO" id="GO:0009307">
    <property type="term" value="P:DNA restriction-modification system"/>
    <property type="evidence" value="ECO:0007669"/>
    <property type="project" value="UniProtKB-KW"/>
</dbReference>
<dbReference type="AlphaFoldDB" id="N8XTJ2"/>
<dbReference type="RefSeq" id="WP_004809282.1">
    <property type="nucleotide sequence ID" value="NZ_KB849443.1"/>
</dbReference>
<dbReference type="InterPro" id="IPR044946">
    <property type="entry name" value="Restrct_endonuc_typeI_TRD_sf"/>
</dbReference>
<keyword evidence="4" id="KW-1185">Reference proteome</keyword>
<dbReference type="EMBL" id="APPI01000022">
    <property type="protein sequence ID" value="ENV12349.1"/>
    <property type="molecule type" value="Genomic_DNA"/>
</dbReference>
<dbReference type="Gene3D" id="3.90.220.20">
    <property type="entry name" value="DNA methylase specificity domains"/>
    <property type="match status" value="1"/>
</dbReference>
<evidence type="ECO:0000313" key="3">
    <source>
        <dbReference type="EMBL" id="ENV12349.1"/>
    </source>
</evidence>
<comment type="caution">
    <text evidence="3">The sequence shown here is derived from an EMBL/GenBank/DDBJ whole genome shotgun (WGS) entry which is preliminary data.</text>
</comment>
<dbReference type="PATRIC" id="fig|1217675.3.peg.2284"/>
<keyword evidence="2" id="KW-0238">DNA-binding</keyword>
<dbReference type="Proteomes" id="UP000018438">
    <property type="component" value="Unassembled WGS sequence"/>
</dbReference>
<reference evidence="3 4" key="1">
    <citation type="submission" date="2013-02" db="EMBL/GenBank/DDBJ databases">
        <title>The Genome Sequence of Acinetobacter schindleri NIPH 900.</title>
        <authorList>
            <consortium name="The Broad Institute Genome Sequencing Platform"/>
            <consortium name="The Broad Institute Genome Sequencing Center for Infectious Disease"/>
            <person name="Cerqueira G."/>
            <person name="Feldgarden M."/>
            <person name="Courvalin P."/>
            <person name="Perichon B."/>
            <person name="Grillot-Courvalin C."/>
            <person name="Clermont D."/>
            <person name="Rocha E."/>
            <person name="Yoon E.-J."/>
            <person name="Nemec A."/>
            <person name="Walker B."/>
            <person name="Young S.K."/>
            <person name="Zeng Q."/>
            <person name="Gargeya S."/>
            <person name="Fitzgerald M."/>
            <person name="Haas B."/>
            <person name="Abouelleil A."/>
            <person name="Alvarado L."/>
            <person name="Arachchi H.M."/>
            <person name="Berlin A.M."/>
            <person name="Chapman S.B."/>
            <person name="Dewar J."/>
            <person name="Goldberg J."/>
            <person name="Griggs A."/>
            <person name="Gujja S."/>
            <person name="Hansen M."/>
            <person name="Howarth C."/>
            <person name="Imamovic A."/>
            <person name="Larimer J."/>
            <person name="McCowan C."/>
            <person name="Murphy C."/>
            <person name="Neiman D."/>
            <person name="Pearson M."/>
            <person name="Priest M."/>
            <person name="Roberts A."/>
            <person name="Saif S."/>
            <person name="Shea T."/>
            <person name="Sisk P."/>
            <person name="Sykes S."/>
            <person name="Wortman J."/>
            <person name="Nusbaum C."/>
            <person name="Birren B."/>
        </authorList>
    </citation>
    <scope>NUCLEOTIDE SEQUENCE [LARGE SCALE GENOMIC DNA]</scope>
    <source>
        <strain evidence="3 4">NIPH 900</strain>
    </source>
</reference>
<dbReference type="GO" id="GO:0003677">
    <property type="term" value="F:DNA binding"/>
    <property type="evidence" value="ECO:0007669"/>
    <property type="project" value="UniProtKB-KW"/>
</dbReference>